<keyword evidence="8" id="KW-1185">Reference proteome</keyword>
<evidence type="ECO:0000313" key="7">
    <source>
        <dbReference type="EMBL" id="KWV48853.1"/>
    </source>
</evidence>
<dbReference type="PANTHER" id="PTHR30482:SF20">
    <property type="entry name" value="HIGH-AFFINITY BRANCHED-CHAIN AMINO ACID TRANSPORT SYSTEM PERMEASE PROTEIN LIVM"/>
    <property type="match status" value="1"/>
</dbReference>
<dbReference type="AlphaFoldDB" id="A0A109JHC4"/>
<evidence type="ECO:0000256" key="4">
    <source>
        <dbReference type="ARBA" id="ARBA00022989"/>
    </source>
</evidence>
<dbReference type="Proteomes" id="UP000057737">
    <property type="component" value="Unassembled WGS sequence"/>
</dbReference>
<proteinExistence type="predicted"/>
<evidence type="ECO:0000313" key="8">
    <source>
        <dbReference type="Proteomes" id="UP000057737"/>
    </source>
</evidence>
<dbReference type="GO" id="GO:0015658">
    <property type="term" value="F:branched-chain amino acid transmembrane transporter activity"/>
    <property type="evidence" value="ECO:0007669"/>
    <property type="project" value="InterPro"/>
</dbReference>
<name>A0A109JHC4_9BRAD</name>
<dbReference type="CDD" id="cd06581">
    <property type="entry name" value="TM_PBP1_LivM_like"/>
    <property type="match status" value="1"/>
</dbReference>
<feature type="transmembrane region" description="Helical" evidence="6">
    <location>
        <begin position="224"/>
        <end position="244"/>
    </location>
</feature>
<dbReference type="PANTHER" id="PTHR30482">
    <property type="entry name" value="HIGH-AFFINITY BRANCHED-CHAIN AMINO ACID TRANSPORT SYSTEM PERMEASE"/>
    <property type="match status" value="1"/>
</dbReference>
<comment type="caution">
    <text evidence="7">The sequence shown here is derived from an EMBL/GenBank/DDBJ whole genome shotgun (WGS) entry which is preliminary data.</text>
</comment>
<dbReference type="OrthoDB" id="9804361at2"/>
<dbReference type="InterPro" id="IPR001851">
    <property type="entry name" value="ABC_transp_permease"/>
</dbReference>
<dbReference type="GO" id="GO:0005886">
    <property type="term" value="C:plasma membrane"/>
    <property type="evidence" value="ECO:0007669"/>
    <property type="project" value="UniProtKB-SubCell"/>
</dbReference>
<keyword evidence="4 6" id="KW-1133">Transmembrane helix</keyword>
<gene>
    <name evidence="7" type="ORF">AS156_17830</name>
</gene>
<dbReference type="InterPro" id="IPR043428">
    <property type="entry name" value="LivM-like"/>
</dbReference>
<feature type="transmembrane region" description="Helical" evidence="6">
    <location>
        <begin position="256"/>
        <end position="283"/>
    </location>
</feature>
<feature type="transmembrane region" description="Helical" evidence="6">
    <location>
        <begin position="47"/>
        <end position="66"/>
    </location>
</feature>
<evidence type="ECO:0000256" key="2">
    <source>
        <dbReference type="ARBA" id="ARBA00022475"/>
    </source>
</evidence>
<evidence type="ECO:0000256" key="3">
    <source>
        <dbReference type="ARBA" id="ARBA00022692"/>
    </source>
</evidence>
<accession>A0A109JHC4</accession>
<evidence type="ECO:0000256" key="1">
    <source>
        <dbReference type="ARBA" id="ARBA00004651"/>
    </source>
</evidence>
<keyword evidence="5 6" id="KW-0472">Membrane</keyword>
<feature type="transmembrane region" description="Helical" evidence="6">
    <location>
        <begin position="20"/>
        <end position="40"/>
    </location>
</feature>
<comment type="subcellular location">
    <subcellularLocation>
        <location evidence="1">Cell membrane</location>
        <topology evidence="1">Multi-pass membrane protein</topology>
    </subcellularLocation>
</comment>
<reference evidence="7 8" key="1">
    <citation type="submission" date="2015-11" db="EMBL/GenBank/DDBJ databases">
        <title>Draft Genome Sequence of the Strain BR 10303 (Bradyrhizobium sp.) isolated from nodules of Centrolobium paraense.</title>
        <authorList>
            <person name="Zelli J.E."/>
            <person name="Simoes-Araujo J.L."/>
            <person name="Barauna A.C."/>
            <person name="Silva K."/>
        </authorList>
    </citation>
    <scope>NUCLEOTIDE SEQUENCE [LARGE SCALE GENOMIC DNA]</scope>
    <source>
        <strain evidence="7 8">BR 10303</strain>
    </source>
</reference>
<feature type="transmembrane region" description="Helical" evidence="6">
    <location>
        <begin position="95"/>
        <end position="117"/>
    </location>
</feature>
<feature type="transmembrane region" description="Helical" evidence="6">
    <location>
        <begin position="330"/>
        <end position="349"/>
    </location>
</feature>
<organism evidence="7 8">
    <name type="scientific">Bradyrhizobium macuxiense</name>
    <dbReference type="NCBI Taxonomy" id="1755647"/>
    <lineage>
        <taxon>Bacteria</taxon>
        <taxon>Pseudomonadati</taxon>
        <taxon>Pseudomonadota</taxon>
        <taxon>Alphaproteobacteria</taxon>
        <taxon>Hyphomicrobiales</taxon>
        <taxon>Nitrobacteraceae</taxon>
        <taxon>Bradyrhizobium</taxon>
    </lineage>
</organism>
<dbReference type="EMBL" id="LNCU01000106">
    <property type="protein sequence ID" value="KWV48853.1"/>
    <property type="molecule type" value="Genomic_DNA"/>
</dbReference>
<protein>
    <submittedName>
        <fullName evidence="7">ABC transporter permease</fullName>
    </submittedName>
</protein>
<evidence type="ECO:0000256" key="5">
    <source>
        <dbReference type="ARBA" id="ARBA00023136"/>
    </source>
</evidence>
<dbReference type="Pfam" id="PF02653">
    <property type="entry name" value="BPD_transp_2"/>
    <property type="match status" value="1"/>
</dbReference>
<keyword evidence="2" id="KW-1003">Cell membrane</keyword>
<dbReference type="RefSeq" id="WP_066513249.1">
    <property type="nucleotide sequence ID" value="NZ_LNCU01000106.1"/>
</dbReference>
<evidence type="ECO:0000256" key="6">
    <source>
        <dbReference type="SAM" id="Phobius"/>
    </source>
</evidence>
<feature type="transmembrane region" description="Helical" evidence="6">
    <location>
        <begin position="172"/>
        <end position="191"/>
    </location>
</feature>
<keyword evidence="3 6" id="KW-0812">Transmembrane</keyword>
<sequence>MRFLFKTDYDDDIRLFPHSGYVYSYGLLLIALLIAPYVLSSYVMSQLVFVCIYATVGVGLMILTGFTGQASLGHAAFLAIGAYTAAYLQQFNVPFPVYFLAAGLLTGVVGALVGFPALRLQGIYLVIATISFAFIVEEIMARWESVTNGNEGMRVKAVQLLGATVSRDDPTFYYLCLAVLVLTIVGTLNLLRSPTGRAFVAIRDSETAARSMGINVSLYKVKSFAISAAITGFAGVLFAHKLSFISPEMFTLQLSIEFIIVILIGGIFSLHGAVLGAIFLVMIDPFLTYLKDDMPGVIAGIAATLGASPERAGHIQDAASAFASANGLKGAIYGIIIVGFVLFEPLGLYGRWLKIKLFFQLFPLYKRATFKRQKIYVKSERNR</sequence>
<feature type="transmembrane region" description="Helical" evidence="6">
    <location>
        <begin position="123"/>
        <end position="141"/>
    </location>
</feature>